<sequence>MTGLLDALCSVGRPAVPERDRWAARAGVGEPDGEFADVDRVNRAQLSV</sequence>
<comment type="caution">
    <text evidence="1">The sequence shown here is derived from an EMBL/GenBank/DDBJ whole genome shotgun (WGS) entry which is preliminary data.</text>
</comment>
<accession>A0ABV9R4E5</accession>
<organism evidence="1 2">
    <name type="scientific">Agromyces aurantiacus</name>
    <dbReference type="NCBI Taxonomy" id="165814"/>
    <lineage>
        <taxon>Bacteria</taxon>
        <taxon>Bacillati</taxon>
        <taxon>Actinomycetota</taxon>
        <taxon>Actinomycetes</taxon>
        <taxon>Micrococcales</taxon>
        <taxon>Microbacteriaceae</taxon>
        <taxon>Agromyces</taxon>
    </lineage>
</organism>
<keyword evidence="2" id="KW-1185">Reference proteome</keyword>
<gene>
    <name evidence="1" type="ORF">ACFPER_09390</name>
</gene>
<evidence type="ECO:0000313" key="1">
    <source>
        <dbReference type="EMBL" id="MFC4829001.1"/>
    </source>
</evidence>
<name>A0ABV9R4E5_9MICO</name>
<evidence type="ECO:0000313" key="2">
    <source>
        <dbReference type="Proteomes" id="UP001595960"/>
    </source>
</evidence>
<dbReference type="EMBL" id="JBHSJC010000001">
    <property type="protein sequence ID" value="MFC4829001.1"/>
    <property type="molecule type" value="Genomic_DNA"/>
</dbReference>
<reference evidence="2" key="1">
    <citation type="journal article" date="2019" name="Int. J. Syst. Evol. Microbiol.">
        <title>The Global Catalogue of Microorganisms (GCM) 10K type strain sequencing project: providing services to taxonomists for standard genome sequencing and annotation.</title>
        <authorList>
            <consortium name="The Broad Institute Genomics Platform"/>
            <consortium name="The Broad Institute Genome Sequencing Center for Infectious Disease"/>
            <person name="Wu L."/>
            <person name="Ma J."/>
        </authorList>
    </citation>
    <scope>NUCLEOTIDE SEQUENCE [LARGE SCALE GENOMIC DNA]</scope>
    <source>
        <strain evidence="2">CGMCC 1.12192</strain>
    </source>
</reference>
<dbReference type="Proteomes" id="UP001595960">
    <property type="component" value="Unassembled WGS sequence"/>
</dbReference>
<dbReference type="RefSeq" id="WP_204392368.1">
    <property type="nucleotide sequence ID" value="NZ_JAFBBW010000001.1"/>
</dbReference>
<protein>
    <submittedName>
        <fullName evidence="1">Uncharacterized protein</fullName>
    </submittedName>
</protein>
<proteinExistence type="predicted"/>